<dbReference type="EMBL" id="QRVP01000013">
    <property type="protein sequence ID" value="RGS53706.1"/>
    <property type="molecule type" value="Genomic_DNA"/>
</dbReference>
<dbReference type="AlphaFoldDB" id="A0A412JMW9"/>
<dbReference type="Proteomes" id="UP000283684">
    <property type="component" value="Unassembled WGS sequence"/>
</dbReference>
<evidence type="ECO:0000256" key="3">
    <source>
        <dbReference type="ARBA" id="ARBA00023295"/>
    </source>
</evidence>
<gene>
    <name evidence="9" type="ORF">DW988_11835</name>
    <name evidence="8" type="ORF">DWX87_13650</name>
    <name evidence="7" type="ORF">GAQ34_15110</name>
</gene>
<dbReference type="EMBL" id="WCUA01000018">
    <property type="protein sequence ID" value="KAB4183675.1"/>
    <property type="molecule type" value="Genomic_DNA"/>
</dbReference>
<dbReference type="RefSeq" id="WP_098031861.1">
    <property type="nucleotide sequence ID" value="NZ_DAWDOB010000016.1"/>
</dbReference>
<name>A0A412JMW9_BACUN</name>
<protein>
    <recommendedName>
        <fullName evidence="6">GH26 domain-containing protein</fullName>
    </recommendedName>
</protein>
<dbReference type="PANTHER" id="PTHR40079:SF4">
    <property type="entry name" value="GH26 DOMAIN-CONTAINING PROTEIN-RELATED"/>
    <property type="match status" value="1"/>
</dbReference>
<dbReference type="Gene3D" id="3.20.20.80">
    <property type="entry name" value="Glycosidases"/>
    <property type="match status" value="2"/>
</dbReference>
<reference evidence="7 12" key="2">
    <citation type="journal article" date="2019" name="Nat. Med.">
        <title>A library of human gut bacterial isolates paired with longitudinal multiomics data enables mechanistic microbiome research.</title>
        <authorList>
            <person name="Poyet M."/>
            <person name="Groussin M."/>
            <person name="Gibbons S.M."/>
            <person name="Avila-Pacheco J."/>
            <person name="Jiang X."/>
            <person name="Kearney S.M."/>
            <person name="Perrotta A.R."/>
            <person name="Berdy B."/>
            <person name="Zhao S."/>
            <person name="Lieberman T.D."/>
            <person name="Swanson P.K."/>
            <person name="Smith M."/>
            <person name="Roesemann S."/>
            <person name="Alexander J.E."/>
            <person name="Rich S.A."/>
            <person name="Livny J."/>
            <person name="Vlamakis H."/>
            <person name="Clish C."/>
            <person name="Bullock K."/>
            <person name="Deik A."/>
            <person name="Scott J."/>
            <person name="Pierce K.A."/>
            <person name="Xavier R.J."/>
            <person name="Alm E.J."/>
        </authorList>
    </citation>
    <scope>NUCLEOTIDE SEQUENCE [LARGE SCALE GENOMIC DNA]</scope>
    <source>
        <strain evidence="7 12">BIOML-A21</strain>
    </source>
</reference>
<feature type="chain" id="PRO_5033414898" description="GH26 domain-containing protein" evidence="5">
    <location>
        <begin position="20"/>
        <end position="565"/>
    </location>
</feature>
<evidence type="ECO:0000256" key="1">
    <source>
        <dbReference type="ARBA" id="ARBA00007754"/>
    </source>
</evidence>
<evidence type="ECO:0000313" key="7">
    <source>
        <dbReference type="EMBL" id="KAB4183675.1"/>
    </source>
</evidence>
<dbReference type="InterPro" id="IPR017853">
    <property type="entry name" value="GH"/>
</dbReference>
<evidence type="ECO:0000256" key="4">
    <source>
        <dbReference type="PROSITE-ProRule" id="PRU01100"/>
    </source>
</evidence>
<dbReference type="PANTHER" id="PTHR40079">
    <property type="entry name" value="MANNAN ENDO-1,4-BETA-MANNOSIDASE E-RELATED"/>
    <property type="match status" value="1"/>
</dbReference>
<comment type="caution">
    <text evidence="8">The sequence shown here is derived from an EMBL/GenBank/DDBJ whole genome shotgun (WGS) entry which is preliminary data.</text>
</comment>
<sequence length="565" mass="61916">MKKLNIKWMLSLIAAFTFASCDTDVDHDIPAVDAPVLVSTTPESGAAKVKTGEITIEVKYDKNIFFATDNLSEIKFTGGELISADVLGASNILTVKVNVPGRETACSLSIPEGIVTGPNQMPAPAVSVQFSTVALDKALVAASSAKAVKLYNYLLDNFETKTLSAMMANVAWNTEMSEKVYGWTGKYPAINCFDYVHLPASVAGADWINYGDITPVKDWSDKGGIVAAMWHWNVPKKAVGEASSTRIWEGETVMPGDWSGNVQMTDDAAKTVFADAQVGQVIRVAVKDVAEGAQGSFKNSGWSEIASGTDYFDISGDYTLVITEDILKSLQEGGLIIGGHDYTAVAVYLESNGTALDPNKDYAFYKADTEFDAANATVEGTWENKVFTEDLKNAAAYLKLLRDADIPVLWRPFHEAAGGWFWWGKDAASFKSLWIAMFNYFKTEGLDNLIWVWTTEGNDSDWYPGDQYVDIVGRDVYNKETADCVSEYTSIAGNYGNKIVSLSECGTVGLISEQWASGARWSWFMPWYDGTNEDGSPAVHADEAWWKDAMSQEFVVSREELPSME</sequence>
<dbReference type="GO" id="GO:0006080">
    <property type="term" value="P:substituted mannan metabolic process"/>
    <property type="evidence" value="ECO:0007669"/>
    <property type="project" value="InterPro"/>
</dbReference>
<feature type="active site" description="Proton donor" evidence="4">
    <location>
        <position position="415"/>
    </location>
</feature>
<dbReference type="PROSITE" id="PS51257">
    <property type="entry name" value="PROKAR_LIPOPROTEIN"/>
    <property type="match status" value="1"/>
</dbReference>
<organism evidence="8 11">
    <name type="scientific">Bacteroides uniformis</name>
    <dbReference type="NCBI Taxonomy" id="820"/>
    <lineage>
        <taxon>Bacteria</taxon>
        <taxon>Pseudomonadati</taxon>
        <taxon>Bacteroidota</taxon>
        <taxon>Bacteroidia</taxon>
        <taxon>Bacteroidales</taxon>
        <taxon>Bacteroidaceae</taxon>
        <taxon>Bacteroides</taxon>
    </lineage>
</organism>
<evidence type="ECO:0000313" key="12">
    <source>
        <dbReference type="Proteomes" id="UP000442334"/>
    </source>
</evidence>
<dbReference type="Proteomes" id="UP000285283">
    <property type="component" value="Unassembled WGS sequence"/>
</dbReference>
<evidence type="ECO:0000313" key="11">
    <source>
        <dbReference type="Proteomes" id="UP000285283"/>
    </source>
</evidence>
<evidence type="ECO:0000256" key="2">
    <source>
        <dbReference type="ARBA" id="ARBA00022801"/>
    </source>
</evidence>
<reference evidence="10 11" key="1">
    <citation type="submission" date="2018-08" db="EMBL/GenBank/DDBJ databases">
        <title>A genome reference for cultivated species of the human gut microbiota.</title>
        <authorList>
            <person name="Zou Y."/>
            <person name="Xue W."/>
            <person name="Luo G."/>
        </authorList>
    </citation>
    <scope>NUCLEOTIDE SEQUENCE [LARGE SCALE GENOMIC DNA]</scope>
    <source>
        <strain evidence="8 11">AF21-53</strain>
        <strain evidence="9 10">AM50-4</strain>
    </source>
</reference>
<proteinExistence type="inferred from homology"/>
<dbReference type="Pfam" id="PF02156">
    <property type="entry name" value="Glyco_hydro_26"/>
    <property type="match status" value="2"/>
</dbReference>
<evidence type="ECO:0000313" key="8">
    <source>
        <dbReference type="EMBL" id="RGS53706.1"/>
    </source>
</evidence>
<dbReference type="SUPFAM" id="SSF51445">
    <property type="entry name" value="(Trans)glycosidases"/>
    <property type="match status" value="2"/>
</dbReference>
<evidence type="ECO:0000313" key="9">
    <source>
        <dbReference type="EMBL" id="RGZ48134.1"/>
    </source>
</evidence>
<feature type="domain" description="GH26" evidence="6">
    <location>
        <begin position="145"/>
        <end position="559"/>
    </location>
</feature>
<dbReference type="InterPro" id="IPR022790">
    <property type="entry name" value="GH26_dom"/>
</dbReference>
<evidence type="ECO:0000313" key="10">
    <source>
        <dbReference type="Proteomes" id="UP000283684"/>
    </source>
</evidence>
<feature type="signal peptide" evidence="5">
    <location>
        <begin position="1"/>
        <end position="19"/>
    </location>
</feature>
<dbReference type="Proteomes" id="UP000442334">
    <property type="component" value="Unassembled WGS sequence"/>
</dbReference>
<accession>A0A412JMW9</accession>
<evidence type="ECO:0000256" key="5">
    <source>
        <dbReference type="SAM" id="SignalP"/>
    </source>
</evidence>
<dbReference type="GO" id="GO:0016985">
    <property type="term" value="F:mannan endo-1,4-beta-mannosidase activity"/>
    <property type="evidence" value="ECO:0007669"/>
    <property type="project" value="InterPro"/>
</dbReference>
<dbReference type="InterPro" id="IPR000805">
    <property type="entry name" value="Glyco_hydro_26"/>
</dbReference>
<dbReference type="EMBL" id="QSEE01000011">
    <property type="protein sequence ID" value="RGZ48134.1"/>
    <property type="molecule type" value="Genomic_DNA"/>
</dbReference>
<keyword evidence="5" id="KW-0732">Signal</keyword>
<keyword evidence="2 4" id="KW-0378">Hydrolase</keyword>
<evidence type="ECO:0000259" key="6">
    <source>
        <dbReference type="PROSITE" id="PS51764"/>
    </source>
</evidence>
<dbReference type="PROSITE" id="PS51764">
    <property type="entry name" value="GH26"/>
    <property type="match status" value="1"/>
</dbReference>
<comment type="similarity">
    <text evidence="1 4">Belongs to the glycosyl hydrolase 26 family.</text>
</comment>
<feature type="active site" description="Nucleophile" evidence="4">
    <location>
        <position position="504"/>
    </location>
</feature>
<keyword evidence="3 4" id="KW-0326">Glycosidase</keyword>